<feature type="non-terminal residue" evidence="1">
    <location>
        <position position="1"/>
    </location>
</feature>
<name>K0T5H3_THAOC</name>
<evidence type="ECO:0000313" key="1">
    <source>
        <dbReference type="EMBL" id="EJK74023.1"/>
    </source>
</evidence>
<accession>K0T5H3</accession>
<dbReference type="Proteomes" id="UP000266841">
    <property type="component" value="Unassembled WGS sequence"/>
</dbReference>
<evidence type="ECO:0000313" key="2">
    <source>
        <dbReference type="Proteomes" id="UP000266841"/>
    </source>
</evidence>
<comment type="caution">
    <text evidence="1">The sequence shown here is derived from an EMBL/GenBank/DDBJ whole genome shotgun (WGS) entry which is preliminary data.</text>
</comment>
<keyword evidence="2" id="KW-1185">Reference proteome</keyword>
<dbReference type="AlphaFoldDB" id="K0T5H3"/>
<proteinExistence type="predicted"/>
<sequence length="110" mass="11703">PPCACTAGGGVGSLLWGPGLVRDAHVGRKLAWKLAMRMRTAGGGVGSLLWGPGLVRDALVGRKLAWRPAVCCCLSQSHRRPLTKHQPTKPRGRRRARLSAGMTLCAGRRA</sequence>
<protein>
    <submittedName>
        <fullName evidence="1">Uncharacterized protein</fullName>
    </submittedName>
</protein>
<organism evidence="1 2">
    <name type="scientific">Thalassiosira oceanica</name>
    <name type="common">Marine diatom</name>
    <dbReference type="NCBI Taxonomy" id="159749"/>
    <lineage>
        <taxon>Eukaryota</taxon>
        <taxon>Sar</taxon>
        <taxon>Stramenopiles</taxon>
        <taxon>Ochrophyta</taxon>
        <taxon>Bacillariophyta</taxon>
        <taxon>Coscinodiscophyceae</taxon>
        <taxon>Thalassiosirophycidae</taxon>
        <taxon>Thalassiosirales</taxon>
        <taxon>Thalassiosiraceae</taxon>
        <taxon>Thalassiosira</taxon>
    </lineage>
</organism>
<dbReference type="EMBL" id="AGNL01004017">
    <property type="protein sequence ID" value="EJK74023.1"/>
    <property type="molecule type" value="Genomic_DNA"/>
</dbReference>
<gene>
    <name evidence="1" type="ORF">THAOC_04324</name>
</gene>
<reference evidence="1 2" key="1">
    <citation type="journal article" date="2012" name="Genome Biol.">
        <title>Genome and low-iron response of an oceanic diatom adapted to chronic iron limitation.</title>
        <authorList>
            <person name="Lommer M."/>
            <person name="Specht M."/>
            <person name="Roy A.S."/>
            <person name="Kraemer L."/>
            <person name="Andreson R."/>
            <person name="Gutowska M.A."/>
            <person name="Wolf J."/>
            <person name="Bergner S.V."/>
            <person name="Schilhabel M.B."/>
            <person name="Klostermeier U.C."/>
            <person name="Beiko R.G."/>
            <person name="Rosenstiel P."/>
            <person name="Hippler M."/>
            <person name="Laroche J."/>
        </authorList>
    </citation>
    <scope>NUCLEOTIDE SEQUENCE [LARGE SCALE GENOMIC DNA]</scope>
    <source>
        <strain evidence="1 2">CCMP1005</strain>
    </source>
</reference>